<evidence type="ECO:0000259" key="2">
    <source>
        <dbReference type="Pfam" id="PF25484"/>
    </source>
</evidence>
<reference evidence="3" key="1">
    <citation type="submission" date="2021-03" db="EMBL/GenBank/DDBJ databases">
        <authorList>
            <person name="Tagirdzhanova G."/>
        </authorList>
    </citation>
    <scope>NUCLEOTIDE SEQUENCE</scope>
</reference>
<evidence type="ECO:0000313" key="3">
    <source>
        <dbReference type="EMBL" id="CAF9915710.1"/>
    </source>
</evidence>
<organism evidence="3 4">
    <name type="scientific">Gomphillus americanus</name>
    <dbReference type="NCBI Taxonomy" id="1940652"/>
    <lineage>
        <taxon>Eukaryota</taxon>
        <taxon>Fungi</taxon>
        <taxon>Dikarya</taxon>
        <taxon>Ascomycota</taxon>
        <taxon>Pezizomycotina</taxon>
        <taxon>Lecanoromycetes</taxon>
        <taxon>OSLEUM clade</taxon>
        <taxon>Ostropomycetidae</taxon>
        <taxon>Ostropales</taxon>
        <taxon>Graphidaceae</taxon>
        <taxon>Gomphilloideae</taxon>
        <taxon>Gomphillus</taxon>
    </lineage>
</organism>
<keyword evidence="1" id="KW-0732">Signal</keyword>
<evidence type="ECO:0000313" key="4">
    <source>
        <dbReference type="Proteomes" id="UP000664169"/>
    </source>
</evidence>
<keyword evidence="4" id="KW-1185">Reference proteome</keyword>
<protein>
    <recommendedName>
        <fullName evidence="2">DUF7907 domain-containing protein</fullName>
    </recommendedName>
</protein>
<dbReference type="OrthoDB" id="3515453at2759"/>
<feature type="domain" description="DUF7907" evidence="2">
    <location>
        <begin position="27"/>
        <end position="196"/>
    </location>
</feature>
<name>A0A8H3IHC1_9LECA</name>
<feature type="chain" id="PRO_5034970075" description="DUF7907 domain-containing protein" evidence="1">
    <location>
        <begin position="21"/>
        <end position="201"/>
    </location>
</feature>
<comment type="caution">
    <text evidence="3">The sequence shown here is derived from an EMBL/GenBank/DDBJ whole genome shotgun (WGS) entry which is preliminary data.</text>
</comment>
<gene>
    <name evidence="3" type="ORF">GOMPHAMPRED_000832</name>
</gene>
<feature type="signal peptide" evidence="1">
    <location>
        <begin position="1"/>
        <end position="20"/>
    </location>
</feature>
<evidence type="ECO:0000256" key="1">
    <source>
        <dbReference type="SAM" id="SignalP"/>
    </source>
</evidence>
<sequence length="201" mass="22269">MQFTAILLGTITTLSSLASAQYTNRSHAFNLVVESSTNKTLSGTRLTACHSGAAIETLCTYPAASDSISDEFYYNYTTQSKPTSGIITWNLPYNGNQIESEPLTFQYDPSTNVALPVFIPSEDNEVFVTFDKNNYLLVLSYLDDTKTPPGYKPQQLSRWQVCQTYYGSYTYTTLAWTLGSGKPQNPSCQAVKVKRVAITKS</sequence>
<proteinExistence type="predicted"/>
<dbReference type="InterPro" id="IPR057229">
    <property type="entry name" value="DUF7907"/>
</dbReference>
<dbReference type="AlphaFoldDB" id="A0A8H3IHC1"/>
<dbReference type="Pfam" id="PF25484">
    <property type="entry name" value="DUF7907"/>
    <property type="match status" value="1"/>
</dbReference>
<accession>A0A8H3IHC1</accession>
<dbReference type="Proteomes" id="UP000664169">
    <property type="component" value="Unassembled WGS sequence"/>
</dbReference>
<dbReference type="EMBL" id="CAJPDQ010000010">
    <property type="protein sequence ID" value="CAF9915710.1"/>
    <property type="molecule type" value="Genomic_DNA"/>
</dbReference>